<comment type="similarity">
    <text evidence="5 18">Belongs to the CDS family.</text>
</comment>
<keyword evidence="8" id="KW-1003">Cell membrane</keyword>
<protein>
    <recommendedName>
        <fullName evidence="7 18">Phosphatidate cytidylyltransferase</fullName>
        <ecNumber evidence="6 18">2.7.7.41</ecNumber>
    </recommendedName>
</protein>
<evidence type="ECO:0000256" key="6">
    <source>
        <dbReference type="ARBA" id="ARBA00012487"/>
    </source>
</evidence>
<comment type="pathway">
    <text evidence="3 18">Phospholipid metabolism; CDP-diacylglycerol biosynthesis; CDP-diacylglycerol from sn-glycerol 3-phosphate: step 3/3.</text>
</comment>
<evidence type="ECO:0000256" key="10">
    <source>
        <dbReference type="ARBA" id="ARBA00022679"/>
    </source>
</evidence>
<dbReference type="InterPro" id="IPR000374">
    <property type="entry name" value="PC_trans"/>
</dbReference>
<keyword evidence="13 19" id="KW-1133">Transmembrane helix</keyword>
<evidence type="ECO:0000313" key="20">
    <source>
        <dbReference type="EMBL" id="SFG49903.1"/>
    </source>
</evidence>
<evidence type="ECO:0000256" key="12">
    <source>
        <dbReference type="ARBA" id="ARBA00022695"/>
    </source>
</evidence>
<keyword evidence="12 18" id="KW-0548">Nucleotidyltransferase</keyword>
<keyword evidence="16" id="KW-0594">Phospholipid biosynthesis</keyword>
<evidence type="ECO:0000256" key="8">
    <source>
        <dbReference type="ARBA" id="ARBA00022475"/>
    </source>
</evidence>
<evidence type="ECO:0000256" key="9">
    <source>
        <dbReference type="ARBA" id="ARBA00022516"/>
    </source>
</evidence>
<dbReference type="PROSITE" id="PS01315">
    <property type="entry name" value="CDS"/>
    <property type="match status" value="1"/>
</dbReference>
<evidence type="ECO:0000313" key="21">
    <source>
        <dbReference type="Proteomes" id="UP000199337"/>
    </source>
</evidence>
<feature type="transmembrane region" description="Helical" evidence="19">
    <location>
        <begin position="62"/>
        <end position="79"/>
    </location>
</feature>
<feature type="transmembrane region" description="Helical" evidence="19">
    <location>
        <begin position="6"/>
        <end position="25"/>
    </location>
</feature>
<feature type="transmembrane region" description="Helical" evidence="19">
    <location>
        <begin position="157"/>
        <end position="175"/>
    </location>
</feature>
<evidence type="ECO:0000256" key="17">
    <source>
        <dbReference type="ARBA" id="ARBA00023264"/>
    </source>
</evidence>
<dbReference type="GO" id="GO:0005886">
    <property type="term" value="C:plasma membrane"/>
    <property type="evidence" value="ECO:0007669"/>
    <property type="project" value="UniProtKB-SubCell"/>
</dbReference>
<evidence type="ECO:0000256" key="4">
    <source>
        <dbReference type="ARBA" id="ARBA00005189"/>
    </source>
</evidence>
<keyword evidence="9" id="KW-0444">Lipid biosynthesis</keyword>
<evidence type="ECO:0000256" key="2">
    <source>
        <dbReference type="ARBA" id="ARBA00004651"/>
    </source>
</evidence>
<evidence type="ECO:0000256" key="13">
    <source>
        <dbReference type="ARBA" id="ARBA00022989"/>
    </source>
</evidence>
<evidence type="ECO:0000256" key="1">
    <source>
        <dbReference type="ARBA" id="ARBA00001698"/>
    </source>
</evidence>
<sequence length="248" mass="27004">MFLAAVWYGGLPLLVLTAALMLLGIWEISRIFARIDLKVPCLLAMSSCLFLLVLAYHYQEGYSGVAVVAIIIAVFLAMVMQYPRFTPIDAAVTLLSIFYVGLIIYLFLISTYDNGFIWLLILLVCTWASDTFAYLIGRKWGKHPLAPALSPGKTLEGSVGGILGGIITAFAVTVFTRDLPFLPVLLIGFIIGITAQAGDLVESAIKRQAGIKDSGNLIPGHGGILDRFDSMLFTAPFVFYYVGKVILN</sequence>
<evidence type="ECO:0000256" key="3">
    <source>
        <dbReference type="ARBA" id="ARBA00005119"/>
    </source>
</evidence>
<accession>A0A1I2SC06</accession>
<evidence type="ECO:0000256" key="16">
    <source>
        <dbReference type="ARBA" id="ARBA00023209"/>
    </source>
</evidence>
<dbReference type="UniPathway" id="UPA00557">
    <property type="reaction ID" value="UER00614"/>
</dbReference>
<dbReference type="Pfam" id="PF01148">
    <property type="entry name" value="CTP_transf_1"/>
    <property type="match status" value="1"/>
</dbReference>
<evidence type="ECO:0000256" key="19">
    <source>
        <dbReference type="SAM" id="Phobius"/>
    </source>
</evidence>
<feature type="transmembrane region" description="Helical" evidence="19">
    <location>
        <begin position="91"/>
        <end position="110"/>
    </location>
</feature>
<dbReference type="STRING" id="341036.SAMN05660649_01843"/>
<dbReference type="GO" id="GO:0016024">
    <property type="term" value="P:CDP-diacylglycerol biosynthetic process"/>
    <property type="evidence" value="ECO:0007669"/>
    <property type="project" value="UniProtKB-UniPathway"/>
</dbReference>
<dbReference type="Proteomes" id="UP000199337">
    <property type="component" value="Unassembled WGS sequence"/>
</dbReference>
<comment type="pathway">
    <text evidence="4">Lipid metabolism.</text>
</comment>
<gene>
    <name evidence="20" type="ORF">SAMN05660649_01843</name>
</gene>
<dbReference type="PANTHER" id="PTHR46382:SF1">
    <property type="entry name" value="PHOSPHATIDATE CYTIDYLYLTRANSFERASE"/>
    <property type="match status" value="1"/>
</dbReference>
<evidence type="ECO:0000256" key="15">
    <source>
        <dbReference type="ARBA" id="ARBA00023136"/>
    </source>
</evidence>
<proteinExistence type="inferred from homology"/>
<keyword evidence="17" id="KW-1208">Phospholipid metabolism</keyword>
<comment type="subcellular location">
    <subcellularLocation>
        <location evidence="2">Cell membrane</location>
        <topology evidence="2">Multi-pass membrane protein</topology>
    </subcellularLocation>
</comment>
<reference evidence="21" key="1">
    <citation type="submission" date="2016-10" db="EMBL/GenBank/DDBJ databases">
        <authorList>
            <person name="Varghese N."/>
            <person name="Submissions S."/>
        </authorList>
    </citation>
    <scope>NUCLEOTIDE SEQUENCE [LARGE SCALE GENOMIC DNA]</scope>
    <source>
        <strain evidence="21">DSM 17038</strain>
    </source>
</reference>
<organism evidence="20 21">
    <name type="scientific">Desulfotruncus arcticus DSM 17038</name>
    <dbReference type="NCBI Taxonomy" id="1121424"/>
    <lineage>
        <taxon>Bacteria</taxon>
        <taxon>Bacillati</taxon>
        <taxon>Bacillota</taxon>
        <taxon>Clostridia</taxon>
        <taxon>Eubacteriales</taxon>
        <taxon>Desulfallaceae</taxon>
        <taxon>Desulfotruncus</taxon>
    </lineage>
</organism>
<evidence type="ECO:0000256" key="11">
    <source>
        <dbReference type="ARBA" id="ARBA00022692"/>
    </source>
</evidence>
<keyword evidence="10 18" id="KW-0808">Transferase</keyword>
<keyword evidence="14" id="KW-0443">Lipid metabolism</keyword>
<dbReference type="AlphaFoldDB" id="A0A1I2SC06"/>
<keyword evidence="11 18" id="KW-0812">Transmembrane</keyword>
<evidence type="ECO:0000256" key="5">
    <source>
        <dbReference type="ARBA" id="ARBA00010185"/>
    </source>
</evidence>
<feature type="transmembrane region" description="Helical" evidence="19">
    <location>
        <begin position="181"/>
        <end position="201"/>
    </location>
</feature>
<name>A0A1I2SC06_9FIRM</name>
<feature type="transmembrane region" description="Helical" evidence="19">
    <location>
        <begin position="116"/>
        <end position="136"/>
    </location>
</feature>
<comment type="catalytic activity">
    <reaction evidence="1 18">
        <text>a 1,2-diacyl-sn-glycero-3-phosphate + CTP + H(+) = a CDP-1,2-diacyl-sn-glycerol + diphosphate</text>
        <dbReference type="Rhea" id="RHEA:16229"/>
        <dbReference type="ChEBI" id="CHEBI:15378"/>
        <dbReference type="ChEBI" id="CHEBI:33019"/>
        <dbReference type="ChEBI" id="CHEBI:37563"/>
        <dbReference type="ChEBI" id="CHEBI:58332"/>
        <dbReference type="ChEBI" id="CHEBI:58608"/>
        <dbReference type="EC" id="2.7.7.41"/>
    </reaction>
</comment>
<keyword evidence="15 19" id="KW-0472">Membrane</keyword>
<dbReference type="GO" id="GO:0004605">
    <property type="term" value="F:phosphatidate cytidylyltransferase activity"/>
    <property type="evidence" value="ECO:0007669"/>
    <property type="project" value="UniProtKB-EC"/>
</dbReference>
<evidence type="ECO:0000256" key="14">
    <source>
        <dbReference type="ARBA" id="ARBA00023098"/>
    </source>
</evidence>
<dbReference type="EMBL" id="FOOX01000005">
    <property type="protein sequence ID" value="SFG49903.1"/>
    <property type="molecule type" value="Genomic_DNA"/>
</dbReference>
<evidence type="ECO:0000256" key="7">
    <source>
        <dbReference type="ARBA" id="ARBA00019373"/>
    </source>
</evidence>
<keyword evidence="21" id="KW-1185">Reference proteome</keyword>
<dbReference type="PANTHER" id="PTHR46382">
    <property type="entry name" value="PHOSPHATIDATE CYTIDYLYLTRANSFERASE"/>
    <property type="match status" value="1"/>
</dbReference>
<dbReference type="EC" id="2.7.7.41" evidence="6 18"/>
<feature type="transmembrane region" description="Helical" evidence="19">
    <location>
        <begin position="37"/>
        <end position="56"/>
    </location>
</feature>
<evidence type="ECO:0000256" key="18">
    <source>
        <dbReference type="RuleBase" id="RU003938"/>
    </source>
</evidence>